<sequence>MNRLNIRLPFRLARLAASAAAVGVATAVLTGCGTGQIAQTAAQEPAVNGNRITIGNLALRNIRIQATQTGDFLQPGRTVDLSFVAVNNSADVNDRLTGITSDVGPVTLSGDAKLPAGRMLFVGAPEGPAVAPGPPGPNGAANATVNLSKAISNGLTYKFTFKFEKAGEGSVEVPVAANSEQPRQPGPNHS</sequence>
<evidence type="ECO:0000256" key="1">
    <source>
        <dbReference type="SAM" id="SignalP"/>
    </source>
</evidence>
<evidence type="ECO:0008006" key="4">
    <source>
        <dbReference type="Google" id="ProtNLM"/>
    </source>
</evidence>
<dbReference type="InterPro" id="IPR036182">
    <property type="entry name" value="PCuAC_sf"/>
</dbReference>
<evidence type="ECO:0000313" key="3">
    <source>
        <dbReference type="Proteomes" id="UP000510682"/>
    </source>
</evidence>
<feature type="chain" id="PRO_5038407474" description="Lipoprotein LpqE" evidence="1">
    <location>
        <begin position="28"/>
        <end position="190"/>
    </location>
</feature>
<dbReference type="Pfam" id="PF04314">
    <property type="entry name" value="PCuAC"/>
    <property type="match status" value="1"/>
</dbReference>
<protein>
    <recommendedName>
        <fullName evidence="4">Lipoprotein LpqE</fullName>
    </recommendedName>
</protein>
<proteinExistence type="predicted"/>
<gene>
    <name evidence="2" type="ORF">H0P51_25960</name>
</gene>
<dbReference type="PROSITE" id="PS51257">
    <property type="entry name" value="PROKAR_LIPOPROTEIN"/>
    <property type="match status" value="1"/>
</dbReference>
<name>A0A7D6E0M1_9MYCO</name>
<feature type="signal peptide" evidence="1">
    <location>
        <begin position="1"/>
        <end position="27"/>
    </location>
</feature>
<dbReference type="Proteomes" id="UP000510682">
    <property type="component" value="Chromosome"/>
</dbReference>
<dbReference type="EMBL" id="CP059165">
    <property type="protein sequence ID" value="QLL07081.1"/>
    <property type="molecule type" value="Genomic_DNA"/>
</dbReference>
<dbReference type="AlphaFoldDB" id="A0A7D6E0M1"/>
<dbReference type="InterPro" id="IPR007410">
    <property type="entry name" value="LpqE-like"/>
</dbReference>
<reference evidence="3" key="1">
    <citation type="submission" date="2020-07" db="EMBL/GenBank/DDBJ databases">
        <title>Description of Mycobacterium gordonae subsp. intergordonae subsp.nov. and Mycobacterium gordonae subsp. gordonae subsp. nov.</title>
        <authorList>
            <person name="Yu X."/>
        </authorList>
    </citation>
    <scope>NUCLEOTIDE SEQUENCE [LARGE SCALE GENOMIC DNA]</scope>
    <source>
        <strain evidence="3">24</strain>
    </source>
</reference>
<reference evidence="3" key="3">
    <citation type="submission" date="2023-07" db="EMBL/GenBank/DDBJ databases">
        <title>Description of Mycobacterium gordonae subsp. intergordonae subsp.nov. and Mycobacterium gordonae subsp. gordonae subsp. nov.</title>
        <authorList>
            <person name="Huang H."/>
        </authorList>
    </citation>
    <scope>NUCLEOTIDE SEQUENCE [LARGE SCALE GENOMIC DNA]</scope>
    <source>
        <strain evidence="3">24</strain>
    </source>
</reference>
<keyword evidence="1" id="KW-0732">Signal</keyword>
<evidence type="ECO:0000313" key="2">
    <source>
        <dbReference type="EMBL" id="QLL07081.1"/>
    </source>
</evidence>
<keyword evidence="3" id="KW-1185">Reference proteome</keyword>
<organism evidence="2 3">
    <name type="scientific">Mycobacterium vicinigordonae</name>
    <dbReference type="NCBI Taxonomy" id="1719132"/>
    <lineage>
        <taxon>Bacteria</taxon>
        <taxon>Bacillati</taxon>
        <taxon>Actinomycetota</taxon>
        <taxon>Actinomycetes</taxon>
        <taxon>Mycobacteriales</taxon>
        <taxon>Mycobacteriaceae</taxon>
        <taxon>Mycobacterium</taxon>
    </lineage>
</organism>
<dbReference type="KEGG" id="mgor:H0P51_25960"/>
<reference evidence="2 3" key="2">
    <citation type="submission" date="2020-07" db="EMBL/GenBank/DDBJ databases">
        <authorList>
            <person name="Yu X."/>
        </authorList>
    </citation>
    <scope>NUCLEOTIDE SEQUENCE [LARGE SCALE GENOMIC DNA]</scope>
    <source>
        <strain evidence="3">24</strain>
    </source>
</reference>
<dbReference type="RefSeq" id="WP_180915656.1">
    <property type="nucleotide sequence ID" value="NZ_CP059165.1"/>
</dbReference>
<dbReference type="Gene3D" id="2.60.40.1890">
    <property type="entry name" value="PCu(A)C copper chaperone"/>
    <property type="match status" value="1"/>
</dbReference>
<accession>A0A7D6E0M1</accession>